<sequence>MPSEDEQQPLSFFYRFFSPNIIKDIVDQSNLYSVQVKGRSIQLTHEEFLTFIAIQILMGVVQMPSYTDYWSRRLRFTNIADLMPLKRYQTIRRYIHFIDNNLDDGDRYFKVRPVVEKIRQNCLKIHEEQNFSIDEMMIPYKGTKAGNRRQYIQNKPNKWGFKNFVRAGASGLIYDFILYGGEDTFRNYTFTQDEISIGLGGLVVICINNAWLLYRQNKNKEKSLKEFRIDIYESLLKKGKPVKERSDFTEDIKEERKIKKPVVARPIEEIRYDQVGHFPDSCSYGRCRYCKDGKTNVICIKCNQRLCFVAGKRNCFLNFHKK</sequence>
<evidence type="ECO:0000259" key="2">
    <source>
        <dbReference type="Pfam" id="PF13843"/>
    </source>
</evidence>
<evidence type="ECO:0000313" key="9">
    <source>
        <dbReference type="RefSeq" id="XP_022832230.1"/>
    </source>
</evidence>
<evidence type="ECO:0000313" key="8">
    <source>
        <dbReference type="RefSeq" id="XP_022830785.1"/>
    </source>
</evidence>
<dbReference type="KEGG" id="sliu:111349939"/>
<dbReference type="KEGG" id="sliu:111359455"/>
<dbReference type="RefSeq" id="XP_022817068.1">
    <property type="nucleotide sequence ID" value="XM_022961300.1"/>
</dbReference>
<accession>A0A9J7E9E2</accession>
<dbReference type="KEGG" id="sliu:111354329"/>
<dbReference type="RefSeq" id="XP_022815066.1">
    <property type="nucleotide sequence ID" value="XM_022959298.1"/>
</dbReference>
<dbReference type="RefSeq" id="XP_022832230.1">
    <property type="nucleotide sequence ID" value="XM_022976462.1"/>
</dbReference>
<feature type="domain" description="PiggyBac transposable element-derived protein" evidence="2">
    <location>
        <begin position="9"/>
        <end position="183"/>
    </location>
</feature>
<dbReference type="KEGG" id="sliu:111348622"/>
<reference evidence="4 5" key="1">
    <citation type="submission" date="2025-04" db="UniProtKB">
        <authorList>
            <consortium name="RefSeq"/>
        </authorList>
    </citation>
    <scope>IDENTIFICATION</scope>
    <source>
        <strain evidence="4 5">Ishihara</strain>
        <tissue evidence="4 5">Whole body</tissue>
    </source>
</reference>
<evidence type="ECO:0000256" key="1">
    <source>
        <dbReference type="SAM" id="Phobius"/>
    </source>
</evidence>
<dbReference type="RefSeq" id="XP_022823509.1">
    <property type="nucleotide sequence ID" value="XM_022967741.1"/>
</dbReference>
<dbReference type="Proteomes" id="UP000301870">
    <property type="component" value="Chromosome 7"/>
</dbReference>
<dbReference type="PANTHER" id="PTHR47272">
    <property type="entry name" value="DDE_TNP_1_7 DOMAIN-CONTAINING PROTEIN"/>
    <property type="match status" value="1"/>
</dbReference>
<dbReference type="Proteomes" id="UP000301870">
    <property type="component" value="Chromosome Z"/>
</dbReference>
<dbReference type="PANTHER" id="PTHR47272:SF1">
    <property type="entry name" value="PIGGYBAC TRANSPOSABLE ELEMENT-DERIVED PROTEIN 3-LIKE"/>
    <property type="match status" value="1"/>
</dbReference>
<evidence type="ECO:0000313" key="6">
    <source>
        <dbReference type="RefSeq" id="XP_022823509.1"/>
    </source>
</evidence>
<dbReference type="AlphaFoldDB" id="A0A9J7E9E2"/>
<dbReference type="OrthoDB" id="123207at2759"/>
<dbReference type="KEGG" id="sliu:111360518"/>
<feature type="transmembrane region" description="Helical" evidence="1">
    <location>
        <begin position="195"/>
        <end position="214"/>
    </location>
</feature>
<evidence type="ECO:0000313" key="3">
    <source>
        <dbReference type="Proteomes" id="UP000301870"/>
    </source>
</evidence>
<gene>
    <name evidence="6" type="primary">LOC111354329</name>
    <name evidence="4" type="synonym">LOC111348622</name>
    <name evidence="5" type="synonym">LOC111349939</name>
    <name evidence="7" type="synonym">LOC111354547</name>
    <name evidence="8" type="synonym">LOC111359455</name>
    <name evidence="9" type="synonym">LOC111360518</name>
</gene>
<dbReference type="Proteomes" id="UP000301870">
    <property type="component" value="Chromosome 10"/>
</dbReference>
<dbReference type="Pfam" id="PF13843">
    <property type="entry name" value="DDE_Tnp_1_7"/>
    <property type="match status" value="1"/>
</dbReference>
<evidence type="ECO:0000313" key="4">
    <source>
        <dbReference type="RefSeq" id="XP_022815066.1"/>
    </source>
</evidence>
<protein>
    <submittedName>
        <fullName evidence="4">Uncharacterized protein LOC111348622</fullName>
    </submittedName>
    <submittedName>
        <fullName evidence="5">Uncharacterized protein LOC111349939</fullName>
    </submittedName>
    <submittedName>
        <fullName evidence="6">Uncharacterized protein LOC111354329</fullName>
    </submittedName>
    <submittedName>
        <fullName evidence="7">Uncharacterized protein LOC111354547</fullName>
    </submittedName>
    <submittedName>
        <fullName evidence="8">Uncharacterized protein LOC111359455</fullName>
    </submittedName>
    <submittedName>
        <fullName evidence="9">Uncharacterized protein LOC111360518</fullName>
    </submittedName>
</protein>
<dbReference type="RefSeq" id="XP_022830785.1">
    <property type="nucleotide sequence ID" value="XM_022975017.1"/>
</dbReference>
<dbReference type="Proteomes" id="UP000301870">
    <property type="component" value="Chromosome 18"/>
</dbReference>
<organism evidence="3 6">
    <name type="scientific">Spodoptera litura</name>
    <name type="common">Asian cotton leafworm</name>
    <dbReference type="NCBI Taxonomy" id="69820"/>
    <lineage>
        <taxon>Eukaryota</taxon>
        <taxon>Metazoa</taxon>
        <taxon>Ecdysozoa</taxon>
        <taxon>Arthropoda</taxon>
        <taxon>Hexapoda</taxon>
        <taxon>Insecta</taxon>
        <taxon>Pterygota</taxon>
        <taxon>Neoptera</taxon>
        <taxon>Endopterygota</taxon>
        <taxon>Lepidoptera</taxon>
        <taxon>Glossata</taxon>
        <taxon>Ditrysia</taxon>
        <taxon>Noctuoidea</taxon>
        <taxon>Noctuidae</taxon>
        <taxon>Amphipyrinae</taxon>
        <taxon>Spodoptera</taxon>
    </lineage>
</organism>
<keyword evidence="1" id="KW-0472">Membrane</keyword>
<name>A0A9J7E9E2_SPOLT</name>
<proteinExistence type="predicted"/>
<keyword evidence="3" id="KW-1185">Reference proteome</keyword>
<keyword evidence="1" id="KW-1133">Transmembrane helix</keyword>
<dbReference type="RefSeq" id="XP_022823838.1">
    <property type="nucleotide sequence ID" value="XM_022968070.1"/>
</dbReference>
<dbReference type="Proteomes" id="UP000301870">
    <property type="component" value="Chromosome 29"/>
</dbReference>
<dbReference type="GeneID" id="111354329"/>
<dbReference type="KEGG" id="sliu:111354547"/>
<evidence type="ECO:0000313" key="7">
    <source>
        <dbReference type="RefSeq" id="XP_022823838.1"/>
    </source>
</evidence>
<keyword evidence="1" id="KW-0812">Transmembrane</keyword>
<evidence type="ECO:0000313" key="5">
    <source>
        <dbReference type="RefSeq" id="XP_022817068.1"/>
    </source>
</evidence>
<dbReference type="InterPro" id="IPR029526">
    <property type="entry name" value="PGBD"/>
</dbReference>